<proteinExistence type="inferred from homology"/>
<dbReference type="PRINTS" id="PR00060">
    <property type="entry name" value="RIBOSOMALL16"/>
</dbReference>
<dbReference type="Proteomes" id="UP000327013">
    <property type="component" value="Chromosome 1"/>
</dbReference>
<gene>
    <name evidence="5" type="ORF">FH972_001886</name>
</gene>
<sequence>MDKSGLKMAFGWLKQRRGRMKGISEAGEGVCFGRYALQALEPAWLTAKQIEAGRRAITRNVHRGGGKVWARTFAHKTVTGKPAETRMGRGKGGVKYSVAVVQPGKILYEMGGVAENIARKAVSVAASKMPIRTRFIVDSLTPSRGGGGSKH</sequence>
<reference evidence="5 6" key="1">
    <citation type="submission" date="2019-06" db="EMBL/GenBank/DDBJ databases">
        <title>A chromosomal-level reference genome of Carpinus fangiana (Coryloideae, Betulaceae).</title>
        <authorList>
            <person name="Yang X."/>
            <person name="Wang Z."/>
            <person name="Zhang L."/>
            <person name="Hao G."/>
            <person name="Liu J."/>
            <person name="Yang Y."/>
        </authorList>
    </citation>
    <scope>NUCLEOTIDE SEQUENCE [LARGE SCALE GENOMIC DNA]</scope>
    <source>
        <strain evidence="5">Cfa_2016G</strain>
        <tissue evidence="5">Leaf</tissue>
    </source>
</reference>
<dbReference type="EMBL" id="CM017321">
    <property type="protein sequence ID" value="KAE7997237.1"/>
    <property type="molecule type" value="Genomic_DNA"/>
</dbReference>
<evidence type="ECO:0000313" key="5">
    <source>
        <dbReference type="EMBL" id="KAE7997238.1"/>
    </source>
</evidence>
<comment type="similarity">
    <text evidence="1 4">Belongs to the universal ribosomal protein uL16 family.</text>
</comment>
<dbReference type="NCBIfam" id="TIGR01164">
    <property type="entry name" value="rplP_bact"/>
    <property type="match status" value="1"/>
</dbReference>
<dbReference type="SUPFAM" id="SSF54686">
    <property type="entry name" value="Ribosomal protein L16p/L10e"/>
    <property type="match status" value="1"/>
</dbReference>
<dbReference type="InterPro" id="IPR016180">
    <property type="entry name" value="Ribosomal_uL16_dom"/>
</dbReference>
<keyword evidence="2 4" id="KW-0689">Ribosomal protein</keyword>
<dbReference type="GO" id="GO:0019843">
    <property type="term" value="F:rRNA binding"/>
    <property type="evidence" value="ECO:0007669"/>
    <property type="project" value="InterPro"/>
</dbReference>
<organism evidence="5 6">
    <name type="scientific">Carpinus fangiana</name>
    <dbReference type="NCBI Taxonomy" id="176857"/>
    <lineage>
        <taxon>Eukaryota</taxon>
        <taxon>Viridiplantae</taxon>
        <taxon>Streptophyta</taxon>
        <taxon>Embryophyta</taxon>
        <taxon>Tracheophyta</taxon>
        <taxon>Spermatophyta</taxon>
        <taxon>Magnoliopsida</taxon>
        <taxon>eudicotyledons</taxon>
        <taxon>Gunneridae</taxon>
        <taxon>Pentapetalae</taxon>
        <taxon>rosids</taxon>
        <taxon>fabids</taxon>
        <taxon>Fagales</taxon>
        <taxon>Betulaceae</taxon>
        <taxon>Carpinus</taxon>
    </lineage>
</organism>
<dbReference type="PANTHER" id="PTHR12220">
    <property type="entry name" value="50S/60S RIBOSOMAL PROTEIN L16"/>
    <property type="match status" value="1"/>
</dbReference>
<evidence type="ECO:0000256" key="2">
    <source>
        <dbReference type="ARBA" id="ARBA00022980"/>
    </source>
</evidence>
<dbReference type="InterPro" id="IPR036920">
    <property type="entry name" value="Ribosomal_uL16_sf"/>
</dbReference>
<evidence type="ECO:0000256" key="3">
    <source>
        <dbReference type="ARBA" id="ARBA00023274"/>
    </source>
</evidence>
<dbReference type="InterPro" id="IPR000114">
    <property type="entry name" value="Ribosomal_uL16_bact-type"/>
</dbReference>
<evidence type="ECO:0000256" key="4">
    <source>
        <dbReference type="RuleBase" id="RU004413"/>
    </source>
</evidence>
<dbReference type="CDD" id="cd01433">
    <property type="entry name" value="Ribosomal_L16_L10e"/>
    <property type="match status" value="1"/>
</dbReference>
<dbReference type="GO" id="GO:0005762">
    <property type="term" value="C:mitochondrial large ribosomal subunit"/>
    <property type="evidence" value="ECO:0007669"/>
    <property type="project" value="TreeGrafter"/>
</dbReference>
<dbReference type="PANTHER" id="PTHR12220:SF13">
    <property type="entry name" value="LARGE RIBOSOMAL SUBUNIT PROTEIN UL16M"/>
    <property type="match status" value="1"/>
</dbReference>
<evidence type="ECO:0000256" key="1">
    <source>
        <dbReference type="ARBA" id="ARBA00008931"/>
    </source>
</evidence>
<keyword evidence="6" id="KW-1185">Reference proteome</keyword>
<keyword evidence="3 4" id="KW-0687">Ribonucleoprotein</keyword>
<dbReference type="AlphaFoldDB" id="A0A5N6QD67"/>
<evidence type="ECO:0000313" key="6">
    <source>
        <dbReference type="Proteomes" id="UP000327013"/>
    </source>
</evidence>
<dbReference type="GO" id="GO:0032543">
    <property type="term" value="P:mitochondrial translation"/>
    <property type="evidence" value="ECO:0007669"/>
    <property type="project" value="TreeGrafter"/>
</dbReference>
<name>A0A5N6QD67_9ROSI</name>
<dbReference type="Gene3D" id="3.90.1170.10">
    <property type="entry name" value="Ribosomal protein L10e/L16"/>
    <property type="match status" value="1"/>
</dbReference>
<dbReference type="FunFam" id="3.90.1170.10:FF:000001">
    <property type="entry name" value="50S ribosomal protein L16"/>
    <property type="match status" value="1"/>
</dbReference>
<dbReference type="InterPro" id="IPR047873">
    <property type="entry name" value="Ribosomal_uL16"/>
</dbReference>
<dbReference type="EMBL" id="CM017321">
    <property type="protein sequence ID" value="KAE7997238.1"/>
    <property type="molecule type" value="Genomic_DNA"/>
</dbReference>
<protein>
    <submittedName>
        <fullName evidence="5">Uncharacterized protein</fullName>
    </submittedName>
</protein>
<dbReference type="OrthoDB" id="1850746at2759"/>
<dbReference type="GO" id="GO:0003735">
    <property type="term" value="F:structural constituent of ribosome"/>
    <property type="evidence" value="ECO:0007669"/>
    <property type="project" value="InterPro"/>
</dbReference>
<dbReference type="Pfam" id="PF00252">
    <property type="entry name" value="Ribosomal_L16"/>
    <property type="match status" value="1"/>
</dbReference>
<accession>A0A5N6QD67</accession>